<feature type="compositionally biased region" description="Polar residues" evidence="1">
    <location>
        <begin position="26"/>
        <end position="42"/>
    </location>
</feature>
<dbReference type="EMBL" id="JAYMYS010000005">
    <property type="protein sequence ID" value="KAK7391776.1"/>
    <property type="molecule type" value="Genomic_DNA"/>
</dbReference>
<name>A0AAN9XGZ6_PSOTE</name>
<gene>
    <name evidence="2" type="ORF">VNO78_20197</name>
</gene>
<accession>A0AAN9XGZ6</accession>
<evidence type="ECO:0000256" key="1">
    <source>
        <dbReference type="SAM" id="MobiDB-lite"/>
    </source>
</evidence>
<proteinExistence type="predicted"/>
<keyword evidence="3" id="KW-1185">Reference proteome</keyword>
<reference evidence="2 3" key="1">
    <citation type="submission" date="2024-01" db="EMBL/GenBank/DDBJ databases">
        <title>The genomes of 5 underutilized Papilionoideae crops provide insights into root nodulation and disease resistanc.</title>
        <authorList>
            <person name="Jiang F."/>
        </authorList>
    </citation>
    <scope>NUCLEOTIDE SEQUENCE [LARGE SCALE GENOMIC DNA]</scope>
    <source>
        <strain evidence="2">DUOXIRENSHENG_FW03</strain>
        <tissue evidence="2">Leaves</tissue>
    </source>
</reference>
<evidence type="ECO:0000313" key="3">
    <source>
        <dbReference type="Proteomes" id="UP001386955"/>
    </source>
</evidence>
<sequence length="202" mass="22657">MRSGAVEPTVRENANGQGLVIPPETANPSGANPQSIISNNKKGNFGPRQQLISKQAEDSHIGSQFYVLNHRCSNHNHKGAIKEGRPWFVGKLTNSMPIQASHESERQMGNRRKKRETKSGGAIPVKALKRRWDEAFKCLSAHEELHMTVREGKRCVIVGGSSSIPLIIRRLLSTKKLQSLALEIWRQRRPASGRRSITVWRK</sequence>
<feature type="region of interest" description="Disordered" evidence="1">
    <location>
        <begin position="1"/>
        <end position="47"/>
    </location>
</feature>
<feature type="region of interest" description="Disordered" evidence="1">
    <location>
        <begin position="99"/>
        <end position="119"/>
    </location>
</feature>
<evidence type="ECO:0000313" key="2">
    <source>
        <dbReference type="EMBL" id="KAK7391776.1"/>
    </source>
</evidence>
<organism evidence="2 3">
    <name type="scientific">Psophocarpus tetragonolobus</name>
    <name type="common">Winged bean</name>
    <name type="synonym">Dolichos tetragonolobus</name>
    <dbReference type="NCBI Taxonomy" id="3891"/>
    <lineage>
        <taxon>Eukaryota</taxon>
        <taxon>Viridiplantae</taxon>
        <taxon>Streptophyta</taxon>
        <taxon>Embryophyta</taxon>
        <taxon>Tracheophyta</taxon>
        <taxon>Spermatophyta</taxon>
        <taxon>Magnoliopsida</taxon>
        <taxon>eudicotyledons</taxon>
        <taxon>Gunneridae</taxon>
        <taxon>Pentapetalae</taxon>
        <taxon>rosids</taxon>
        <taxon>fabids</taxon>
        <taxon>Fabales</taxon>
        <taxon>Fabaceae</taxon>
        <taxon>Papilionoideae</taxon>
        <taxon>50 kb inversion clade</taxon>
        <taxon>NPAAA clade</taxon>
        <taxon>indigoferoid/millettioid clade</taxon>
        <taxon>Phaseoleae</taxon>
        <taxon>Psophocarpus</taxon>
    </lineage>
</organism>
<comment type="caution">
    <text evidence="2">The sequence shown here is derived from an EMBL/GenBank/DDBJ whole genome shotgun (WGS) entry which is preliminary data.</text>
</comment>
<dbReference type="AlphaFoldDB" id="A0AAN9XGZ6"/>
<protein>
    <submittedName>
        <fullName evidence="2">Uncharacterized protein</fullName>
    </submittedName>
</protein>
<dbReference type="Proteomes" id="UP001386955">
    <property type="component" value="Unassembled WGS sequence"/>
</dbReference>